<feature type="region of interest" description="Disordered" evidence="1">
    <location>
        <begin position="62"/>
        <end position="96"/>
    </location>
</feature>
<organism evidence="2 3">
    <name type="scientific">Heracleum sosnowskyi</name>
    <dbReference type="NCBI Taxonomy" id="360622"/>
    <lineage>
        <taxon>Eukaryota</taxon>
        <taxon>Viridiplantae</taxon>
        <taxon>Streptophyta</taxon>
        <taxon>Embryophyta</taxon>
        <taxon>Tracheophyta</taxon>
        <taxon>Spermatophyta</taxon>
        <taxon>Magnoliopsida</taxon>
        <taxon>eudicotyledons</taxon>
        <taxon>Gunneridae</taxon>
        <taxon>Pentapetalae</taxon>
        <taxon>asterids</taxon>
        <taxon>campanulids</taxon>
        <taxon>Apiales</taxon>
        <taxon>Apiaceae</taxon>
        <taxon>Apioideae</taxon>
        <taxon>apioid superclade</taxon>
        <taxon>Tordylieae</taxon>
        <taxon>Tordyliinae</taxon>
        <taxon>Heracleum</taxon>
    </lineage>
</organism>
<dbReference type="EMBL" id="JAUIZM010000008">
    <property type="protein sequence ID" value="KAK1368808.1"/>
    <property type="molecule type" value="Genomic_DNA"/>
</dbReference>
<feature type="compositionally biased region" description="Polar residues" evidence="1">
    <location>
        <begin position="527"/>
        <end position="538"/>
    </location>
</feature>
<evidence type="ECO:0000313" key="2">
    <source>
        <dbReference type="EMBL" id="KAK1368808.1"/>
    </source>
</evidence>
<proteinExistence type="predicted"/>
<keyword evidence="3" id="KW-1185">Reference proteome</keyword>
<dbReference type="InterPro" id="IPR007789">
    <property type="entry name" value="DUF688"/>
</dbReference>
<feature type="compositionally biased region" description="Polar residues" evidence="1">
    <location>
        <begin position="301"/>
        <end position="326"/>
    </location>
</feature>
<evidence type="ECO:0000256" key="1">
    <source>
        <dbReference type="SAM" id="MobiDB-lite"/>
    </source>
</evidence>
<feature type="region of interest" description="Disordered" evidence="1">
    <location>
        <begin position="301"/>
        <end position="354"/>
    </location>
</feature>
<sequence length="584" mass="65292">MDGNKLDFNAPLLSVRVNRKSIEAPRSVRSLSLTSQKSNWELTEVAKPAAVPFIWEQTPGFPKNGSTDSLSPPERSVSPVFPPGRTFDNKKRVSAGSLSDDEAYSDALDTLLESESISWNCSVSGVSGYDGPYARSTSSFSADPQTREIMMTRFLPAARAMAVNKGSKKQTMASELPKHDKKVLSGELRPMLEKYGSNTAIHQSRYKGSVASEAEDDEFIGRGRKSIKVCGLLPRLCVRNSLCLLDPVPGMKSRAQSPIRSVPEHGRMARTAHSGPLPQTHHEKQDWNDVYWKNMQKNIQSRVQPQEPVNNKLNGVSKQSNHNTDLNKTKGLSPHRLSRSGGISPFRNEKPQSPFYNGARFLGIPKIVKDNEAYKFGPDDRESDNRDVSVHQIYKQGLGPFTALAEKTLHIDPLYDGEVRNSEIVLSKVERIERVSKKNLGESRLVEGLSTPKSFTQEKIVKPITVGTLSADKPSYPDLSNLKIQATSNRRVKHEQNIDQKPRSTQCLALYPDDDLDQNDDTEKVNNQVSLRNPFSQGKTRKQHQKTTKSTAKWENIVKASHVHHEHLRHSEELVSHVSQHSKT</sequence>
<comment type="caution">
    <text evidence="2">The sequence shown here is derived from an EMBL/GenBank/DDBJ whole genome shotgun (WGS) entry which is preliminary data.</text>
</comment>
<accession>A0AAD8ME23</accession>
<reference evidence="2" key="2">
    <citation type="submission" date="2023-05" db="EMBL/GenBank/DDBJ databases">
        <authorList>
            <person name="Schelkunov M.I."/>
        </authorList>
    </citation>
    <scope>NUCLEOTIDE SEQUENCE</scope>
    <source>
        <strain evidence="2">Hsosn_3</strain>
        <tissue evidence="2">Leaf</tissue>
    </source>
</reference>
<feature type="region of interest" description="Disordered" evidence="1">
    <location>
        <begin position="527"/>
        <end position="584"/>
    </location>
</feature>
<gene>
    <name evidence="2" type="ORF">POM88_034900</name>
</gene>
<evidence type="ECO:0000313" key="3">
    <source>
        <dbReference type="Proteomes" id="UP001237642"/>
    </source>
</evidence>
<dbReference type="Pfam" id="PF05097">
    <property type="entry name" value="DUF688"/>
    <property type="match status" value="1"/>
</dbReference>
<dbReference type="Proteomes" id="UP001237642">
    <property type="component" value="Unassembled WGS sequence"/>
</dbReference>
<reference evidence="2" key="1">
    <citation type="submission" date="2023-02" db="EMBL/GenBank/DDBJ databases">
        <title>Genome of toxic invasive species Heracleum sosnowskyi carries increased number of genes despite the absence of recent whole-genome duplications.</title>
        <authorList>
            <person name="Schelkunov M."/>
            <person name="Shtratnikova V."/>
            <person name="Makarenko M."/>
            <person name="Klepikova A."/>
            <person name="Omelchenko D."/>
            <person name="Novikova G."/>
            <person name="Obukhova E."/>
            <person name="Bogdanov V."/>
            <person name="Penin A."/>
            <person name="Logacheva M."/>
        </authorList>
    </citation>
    <scope>NUCLEOTIDE SEQUENCE</scope>
    <source>
        <strain evidence="2">Hsosn_3</strain>
        <tissue evidence="2">Leaf</tissue>
    </source>
</reference>
<dbReference type="AlphaFoldDB" id="A0AAD8ME23"/>
<dbReference type="PANTHER" id="PTHR33671">
    <property type="entry name" value="N-METHYLTRANSFERASE, PUTATIVE (DUF688)-RELATED"/>
    <property type="match status" value="1"/>
</dbReference>
<dbReference type="PANTHER" id="PTHR33671:SF3">
    <property type="entry name" value="F28N24.8 PROTEIN"/>
    <property type="match status" value="1"/>
</dbReference>
<name>A0AAD8ME23_9APIA</name>
<protein>
    <submittedName>
        <fullName evidence="2">Uncharacterized protein</fullName>
    </submittedName>
</protein>